<evidence type="ECO:0000313" key="1">
    <source>
        <dbReference type="EMBL" id="CAL0313897.1"/>
    </source>
</evidence>
<evidence type="ECO:0000313" key="2">
    <source>
        <dbReference type="Proteomes" id="UP001497480"/>
    </source>
</evidence>
<sequence>MAIYDAPLAHGWKVTLDGILWWLASLAHNMIRWQSERNFEQHQIVSRTNVPLLQTL</sequence>
<dbReference type="AlphaFoldDB" id="A0AAV1WXL1"/>
<dbReference type="EMBL" id="CAXHTB010000010">
    <property type="protein sequence ID" value="CAL0313897.1"/>
    <property type="molecule type" value="Genomic_DNA"/>
</dbReference>
<proteinExistence type="predicted"/>
<dbReference type="PANTHER" id="PTHR31371:SF2">
    <property type="entry name" value="PLANT_PROTEIN (DUF668)"/>
    <property type="match status" value="1"/>
</dbReference>
<accession>A0AAV1WXL1</accession>
<keyword evidence="2" id="KW-1185">Reference proteome</keyword>
<reference evidence="1 2" key="1">
    <citation type="submission" date="2024-03" db="EMBL/GenBank/DDBJ databases">
        <authorList>
            <person name="Martinez-Hernandez J."/>
        </authorList>
    </citation>
    <scope>NUCLEOTIDE SEQUENCE [LARGE SCALE GENOMIC DNA]</scope>
</reference>
<protein>
    <submittedName>
        <fullName evidence="1">Uncharacterized protein</fullName>
    </submittedName>
</protein>
<dbReference type="Proteomes" id="UP001497480">
    <property type="component" value="Unassembled WGS sequence"/>
</dbReference>
<comment type="caution">
    <text evidence="1">The sequence shown here is derived from an EMBL/GenBank/DDBJ whole genome shotgun (WGS) entry which is preliminary data.</text>
</comment>
<dbReference type="PANTHER" id="PTHR31371">
    <property type="entry name" value="BNAC09G50660D PROTEIN"/>
    <property type="match status" value="1"/>
</dbReference>
<gene>
    <name evidence="1" type="ORF">LLUT_LOCUS14957</name>
</gene>
<organism evidence="1 2">
    <name type="scientific">Lupinus luteus</name>
    <name type="common">European yellow lupine</name>
    <dbReference type="NCBI Taxonomy" id="3873"/>
    <lineage>
        <taxon>Eukaryota</taxon>
        <taxon>Viridiplantae</taxon>
        <taxon>Streptophyta</taxon>
        <taxon>Embryophyta</taxon>
        <taxon>Tracheophyta</taxon>
        <taxon>Spermatophyta</taxon>
        <taxon>Magnoliopsida</taxon>
        <taxon>eudicotyledons</taxon>
        <taxon>Gunneridae</taxon>
        <taxon>Pentapetalae</taxon>
        <taxon>rosids</taxon>
        <taxon>fabids</taxon>
        <taxon>Fabales</taxon>
        <taxon>Fabaceae</taxon>
        <taxon>Papilionoideae</taxon>
        <taxon>50 kb inversion clade</taxon>
        <taxon>genistoids sensu lato</taxon>
        <taxon>core genistoids</taxon>
        <taxon>Genisteae</taxon>
        <taxon>Lupinus</taxon>
    </lineage>
</organism>
<name>A0AAV1WXL1_LUPLU</name>